<comment type="subcellular location">
    <subcellularLocation>
        <location evidence="1">Cell membrane</location>
        <topology evidence="1">Multi-pass membrane protein</topology>
    </subcellularLocation>
</comment>
<protein>
    <submittedName>
        <fullName evidence="10">Branched-chain amino acid ABC transporter permease</fullName>
    </submittedName>
</protein>
<proteinExistence type="inferred from homology"/>
<evidence type="ECO:0000313" key="11">
    <source>
        <dbReference type="Proteomes" id="UP001596547"/>
    </source>
</evidence>
<feature type="transmembrane region" description="Helical" evidence="9">
    <location>
        <begin position="264"/>
        <end position="283"/>
    </location>
</feature>
<evidence type="ECO:0000256" key="1">
    <source>
        <dbReference type="ARBA" id="ARBA00004651"/>
    </source>
</evidence>
<feature type="transmembrane region" description="Helical" evidence="9">
    <location>
        <begin position="48"/>
        <end position="67"/>
    </location>
</feature>
<feature type="transmembrane region" description="Helical" evidence="9">
    <location>
        <begin position="101"/>
        <end position="120"/>
    </location>
</feature>
<keyword evidence="7 9" id="KW-0472">Membrane</keyword>
<keyword evidence="4 9" id="KW-0812">Transmembrane</keyword>
<dbReference type="GO" id="GO:0005886">
    <property type="term" value="C:plasma membrane"/>
    <property type="evidence" value="ECO:0007669"/>
    <property type="project" value="UniProtKB-SubCell"/>
</dbReference>
<accession>A0ABD6AFZ5</accession>
<keyword evidence="5" id="KW-0029">Amino-acid transport</keyword>
<comment type="similarity">
    <text evidence="8">Belongs to the binding-protein-dependent transport system permease family. LivHM subfamily.</text>
</comment>
<feature type="transmembrane region" description="Helical" evidence="9">
    <location>
        <begin position="20"/>
        <end position="41"/>
    </location>
</feature>
<comment type="caution">
    <text evidence="10">The sequence shown here is derived from an EMBL/GenBank/DDBJ whole genome shotgun (WGS) entry which is preliminary data.</text>
</comment>
<feature type="transmembrane region" description="Helical" evidence="9">
    <location>
        <begin position="145"/>
        <end position="165"/>
    </location>
</feature>
<feature type="transmembrane region" description="Helical" evidence="9">
    <location>
        <begin position="225"/>
        <end position="243"/>
    </location>
</feature>
<dbReference type="EMBL" id="JBHTBF010000003">
    <property type="protein sequence ID" value="MFC7319115.1"/>
    <property type="molecule type" value="Genomic_DNA"/>
</dbReference>
<keyword evidence="3" id="KW-1003">Cell membrane</keyword>
<dbReference type="GO" id="GO:0006865">
    <property type="term" value="P:amino acid transport"/>
    <property type="evidence" value="ECO:0007669"/>
    <property type="project" value="UniProtKB-KW"/>
</dbReference>
<organism evidence="10 11">
    <name type="scientific">Halomarina halobia</name>
    <dbReference type="NCBI Taxonomy" id="3033386"/>
    <lineage>
        <taxon>Archaea</taxon>
        <taxon>Methanobacteriati</taxon>
        <taxon>Methanobacteriota</taxon>
        <taxon>Stenosarchaea group</taxon>
        <taxon>Halobacteria</taxon>
        <taxon>Halobacteriales</taxon>
        <taxon>Natronomonadaceae</taxon>
        <taxon>Halomarina</taxon>
    </lineage>
</organism>
<evidence type="ECO:0000256" key="9">
    <source>
        <dbReference type="SAM" id="Phobius"/>
    </source>
</evidence>
<dbReference type="PANTHER" id="PTHR11795:SF442">
    <property type="entry name" value="ABC TRANSPORTER ATP-BINDING PROTEIN"/>
    <property type="match status" value="1"/>
</dbReference>
<evidence type="ECO:0000256" key="4">
    <source>
        <dbReference type="ARBA" id="ARBA00022692"/>
    </source>
</evidence>
<feature type="transmembrane region" description="Helical" evidence="9">
    <location>
        <begin position="194"/>
        <end position="213"/>
    </location>
</feature>
<dbReference type="RefSeq" id="WP_276306061.1">
    <property type="nucleotide sequence ID" value="NZ_CP119993.1"/>
</dbReference>
<feature type="transmembrane region" description="Helical" evidence="9">
    <location>
        <begin position="73"/>
        <end position="89"/>
    </location>
</feature>
<dbReference type="InterPro" id="IPR001851">
    <property type="entry name" value="ABC_transp_permease"/>
</dbReference>
<dbReference type="Pfam" id="PF02653">
    <property type="entry name" value="BPD_transp_2"/>
    <property type="match status" value="1"/>
</dbReference>
<reference evidence="10 11" key="1">
    <citation type="journal article" date="2019" name="Int. J. Syst. Evol. Microbiol.">
        <title>The Global Catalogue of Microorganisms (GCM) 10K type strain sequencing project: providing services to taxonomists for standard genome sequencing and annotation.</title>
        <authorList>
            <consortium name="The Broad Institute Genomics Platform"/>
            <consortium name="The Broad Institute Genome Sequencing Center for Infectious Disease"/>
            <person name="Wu L."/>
            <person name="Ma J."/>
        </authorList>
    </citation>
    <scope>NUCLEOTIDE SEQUENCE [LARGE SCALE GENOMIC DNA]</scope>
    <source>
        <strain evidence="10 11">PSR21</strain>
    </source>
</reference>
<keyword evidence="11" id="KW-1185">Reference proteome</keyword>
<name>A0ABD6AFZ5_9EURY</name>
<evidence type="ECO:0000256" key="6">
    <source>
        <dbReference type="ARBA" id="ARBA00022989"/>
    </source>
</evidence>
<evidence type="ECO:0000313" key="10">
    <source>
        <dbReference type="EMBL" id="MFC7319115.1"/>
    </source>
</evidence>
<dbReference type="AlphaFoldDB" id="A0ABD6AFZ5"/>
<dbReference type="PANTHER" id="PTHR11795">
    <property type="entry name" value="BRANCHED-CHAIN AMINO ACID TRANSPORT SYSTEM PERMEASE PROTEIN LIVH"/>
    <property type="match status" value="1"/>
</dbReference>
<evidence type="ECO:0000256" key="7">
    <source>
        <dbReference type="ARBA" id="ARBA00023136"/>
    </source>
</evidence>
<evidence type="ECO:0000256" key="3">
    <source>
        <dbReference type="ARBA" id="ARBA00022475"/>
    </source>
</evidence>
<evidence type="ECO:0000256" key="2">
    <source>
        <dbReference type="ARBA" id="ARBA00022448"/>
    </source>
</evidence>
<evidence type="ECO:0000256" key="5">
    <source>
        <dbReference type="ARBA" id="ARBA00022970"/>
    </source>
</evidence>
<dbReference type="GeneID" id="79317694"/>
<dbReference type="InterPro" id="IPR052157">
    <property type="entry name" value="BCAA_transport_permease"/>
</dbReference>
<gene>
    <name evidence="10" type="ORF">ACFQPE_20305</name>
</gene>
<dbReference type="CDD" id="cd06582">
    <property type="entry name" value="TM_PBP1_LivH_like"/>
    <property type="match status" value="1"/>
</dbReference>
<sequence length="297" mass="31392">MNVLSFFPLFVTPLLDGLSWGVMLVLIAMGLTLIFGFLEVVNFAHGGFYMLGGYMVFAVISAGYGFFAGVAGAIVIVAILGILTERLLLRRSYDFGPITQLLIMVGLALAIEGAVIYIWGEQAKGVAIPNMLSGSVLVFGSTYPIYRLALVAIGSVLIIGVWLFLERSRIGLVIRASLTDKEMARAFGNDIPTIYTYVFASGVVIAAFAGALMTPIRGIGPGTGASILLQAFIVVVVGGLGSYRGSVVAGLGLGMIDVLVARYISFRLSGITIIAVLLVVLLLQPRGLFGVKGVMEE</sequence>
<keyword evidence="2" id="KW-0813">Transport</keyword>
<evidence type="ECO:0000256" key="8">
    <source>
        <dbReference type="ARBA" id="ARBA00037998"/>
    </source>
</evidence>
<dbReference type="Proteomes" id="UP001596547">
    <property type="component" value="Unassembled WGS sequence"/>
</dbReference>
<keyword evidence="6 9" id="KW-1133">Transmembrane helix</keyword>